<feature type="domain" description="Fungal lipase-type" evidence="6">
    <location>
        <begin position="96"/>
        <end position="203"/>
    </location>
</feature>
<dbReference type="Proteomes" id="UP000189703">
    <property type="component" value="Unplaced"/>
</dbReference>
<organism evidence="8 9">
    <name type="scientific">Nelumbo nucifera</name>
    <name type="common">Sacred lotus</name>
    <dbReference type="NCBI Taxonomy" id="4432"/>
    <lineage>
        <taxon>Eukaryota</taxon>
        <taxon>Viridiplantae</taxon>
        <taxon>Streptophyta</taxon>
        <taxon>Embryophyta</taxon>
        <taxon>Tracheophyta</taxon>
        <taxon>Spermatophyta</taxon>
        <taxon>Magnoliopsida</taxon>
        <taxon>Proteales</taxon>
        <taxon>Nelumbonaceae</taxon>
        <taxon>Nelumbo</taxon>
    </lineage>
</organism>
<reference evidence="9" key="1">
    <citation type="submission" date="2025-08" db="UniProtKB">
        <authorList>
            <consortium name="RefSeq"/>
        </authorList>
    </citation>
    <scope>IDENTIFICATION</scope>
</reference>
<evidence type="ECO:0000259" key="6">
    <source>
        <dbReference type="Pfam" id="PF01764"/>
    </source>
</evidence>
<dbReference type="InterPro" id="IPR029058">
    <property type="entry name" value="AB_hydrolase_fold"/>
</dbReference>
<dbReference type="AlphaFoldDB" id="A0A1U7ZS63"/>
<evidence type="ECO:0000256" key="4">
    <source>
        <dbReference type="ARBA" id="ARBA00022821"/>
    </source>
</evidence>
<dbReference type="RefSeq" id="XP_010254882.1">
    <property type="nucleotide sequence ID" value="XM_010256580.2"/>
</dbReference>
<keyword evidence="8" id="KW-1185">Reference proteome</keyword>
<evidence type="ECO:0000313" key="9">
    <source>
        <dbReference type="RefSeq" id="XP_010254882.1"/>
    </source>
</evidence>
<keyword evidence="4" id="KW-0611">Plant defense</keyword>
<accession>A0A1U7ZS63</accession>
<dbReference type="KEGG" id="nnu:104595718"/>
<proteinExistence type="predicted"/>
<dbReference type="GO" id="GO:0016298">
    <property type="term" value="F:lipase activity"/>
    <property type="evidence" value="ECO:0000318"/>
    <property type="project" value="GO_Central"/>
</dbReference>
<dbReference type="InterPro" id="IPR041266">
    <property type="entry name" value="EDS1_EP"/>
</dbReference>
<evidence type="ECO:0000256" key="1">
    <source>
        <dbReference type="ARBA" id="ARBA00004123"/>
    </source>
</evidence>
<dbReference type="Gene3D" id="3.40.50.1820">
    <property type="entry name" value="alpha/beta hydrolase"/>
    <property type="match status" value="1"/>
</dbReference>
<dbReference type="PANTHER" id="PTHR46898:SF3">
    <property type="entry name" value="FUNGAL LIPASE-LIKE DOMAIN-CONTAINING PROTEIN"/>
    <property type="match status" value="1"/>
</dbReference>
<keyword evidence="3" id="KW-0963">Cytoplasm</keyword>
<dbReference type="GO" id="GO:0006629">
    <property type="term" value="P:lipid metabolic process"/>
    <property type="evidence" value="ECO:0007669"/>
    <property type="project" value="InterPro"/>
</dbReference>
<dbReference type="Pfam" id="PF18117">
    <property type="entry name" value="EDS1_EP"/>
    <property type="match status" value="1"/>
</dbReference>
<sequence>MSQTQSSSSQQFFSCGQQISAFVVASDLLSRLWESISTSTIQRTDPSKELTFQKQELPGFTIIALVTSPSCAKHQHQFLSPQLQRNDKRFKFLCTKDNPSFHINEVVLTLFESLYDELSSLLIESAAKAPLILTGHYLGGAVASLYTLWLLQNIPAKAKLPLCISFGSPLIGDDVLVATLRQSTWNSRFLHVVSNDDPIPRLFVLPGSPVVAADDTMMETNFEEPSSIYKPFGTFLMCSRSGHACFNHPETILELLRVTWSSSSGGRNPGHWGYNEDYGMIIQQLKHSLAYSAPVVQFSESPQRTSILLQLQVLGLQLLNNDNSNVWLTSLEEREKTDFLLKEKRTSDDKKLNDMKINMANLEWYKKLSKGKGGYYDCYKNKHEMRDIHVEKFKKELTNYWKEKVEEAEKKPQKEGAQLRTRWLYGGTNYRRMVEPLDIAAYYRRKEPNCSTPGEKDYCSKGRSSHYRLLEKWQAEEAKQASGEKKKVTAASLTEDSCFWARVEDARTLLENNGGTESVTDESMIEKMEEFENYVMDLIEKLAVSPEIFLEGSTFMQWWNQYEQILECDRSSPLIDYMRVHRYRNYG</sequence>
<keyword evidence="5" id="KW-0539">Nucleus</keyword>
<protein>
    <submittedName>
        <fullName evidence="9">Senescence-associated carboxylesterase 101-like isoform X1</fullName>
    </submittedName>
</protein>
<dbReference type="Pfam" id="PF01764">
    <property type="entry name" value="Lipase_3"/>
    <property type="match status" value="1"/>
</dbReference>
<dbReference type="CDD" id="cd00519">
    <property type="entry name" value="Lipase_3"/>
    <property type="match status" value="1"/>
</dbReference>
<evidence type="ECO:0000256" key="2">
    <source>
        <dbReference type="ARBA" id="ARBA00004496"/>
    </source>
</evidence>
<dbReference type="InterPro" id="IPR044603">
    <property type="entry name" value="SAG101-like"/>
</dbReference>
<dbReference type="InterPro" id="IPR002921">
    <property type="entry name" value="Fungal_lipase-type"/>
</dbReference>
<evidence type="ECO:0000313" key="8">
    <source>
        <dbReference type="Proteomes" id="UP000189703"/>
    </source>
</evidence>
<dbReference type="GO" id="GO:0006952">
    <property type="term" value="P:defense response"/>
    <property type="evidence" value="ECO:0007669"/>
    <property type="project" value="UniProtKB-KW"/>
</dbReference>
<evidence type="ECO:0000259" key="7">
    <source>
        <dbReference type="Pfam" id="PF18117"/>
    </source>
</evidence>
<dbReference type="FunCoup" id="A0A1U7ZS63">
    <property type="interactions" value="322"/>
</dbReference>
<feature type="domain" description="EDS1 EP" evidence="7">
    <location>
        <begin position="360"/>
        <end position="574"/>
    </location>
</feature>
<name>A0A1U7ZS63_NELNU</name>
<gene>
    <name evidence="9" type="primary">LOC104595718</name>
</gene>
<dbReference type="GeneID" id="104595718"/>
<dbReference type="PANTHER" id="PTHR46898">
    <property type="entry name" value="SENESCENCE-ASSOCIATED CARBOXYLESTERASE 101"/>
    <property type="match status" value="1"/>
</dbReference>
<dbReference type="GO" id="GO:0052689">
    <property type="term" value="F:carboxylic ester hydrolase activity"/>
    <property type="evidence" value="ECO:0007669"/>
    <property type="project" value="InterPro"/>
</dbReference>
<evidence type="ECO:0000256" key="3">
    <source>
        <dbReference type="ARBA" id="ARBA00022490"/>
    </source>
</evidence>
<dbReference type="STRING" id="4432.A0A1U7ZS63"/>
<dbReference type="OMA" id="IHAPAYQ"/>
<dbReference type="SUPFAM" id="SSF53474">
    <property type="entry name" value="alpha/beta-Hydrolases"/>
    <property type="match status" value="1"/>
</dbReference>
<dbReference type="GO" id="GO:0005634">
    <property type="term" value="C:nucleus"/>
    <property type="evidence" value="ECO:0007669"/>
    <property type="project" value="UniProtKB-SubCell"/>
</dbReference>
<dbReference type="eggNOG" id="ENOG502QTKG">
    <property type="taxonomic scope" value="Eukaryota"/>
</dbReference>
<dbReference type="GO" id="GO:0005737">
    <property type="term" value="C:cytoplasm"/>
    <property type="evidence" value="ECO:0007669"/>
    <property type="project" value="UniProtKB-SubCell"/>
</dbReference>
<evidence type="ECO:0000256" key="5">
    <source>
        <dbReference type="ARBA" id="ARBA00023242"/>
    </source>
</evidence>
<comment type="subcellular location">
    <subcellularLocation>
        <location evidence="2">Cytoplasm</location>
    </subcellularLocation>
    <subcellularLocation>
        <location evidence="1">Nucleus</location>
    </subcellularLocation>
</comment>
<dbReference type="OrthoDB" id="438440at2759"/>